<comment type="caution">
    <text evidence="2">The sequence shown here is derived from an EMBL/GenBank/DDBJ whole genome shotgun (WGS) entry which is preliminary data.</text>
</comment>
<dbReference type="AlphaFoldDB" id="A0ABD0JFI5"/>
<dbReference type="Proteomes" id="UP001519460">
    <property type="component" value="Unassembled WGS sequence"/>
</dbReference>
<accession>A0ABD0JFI5</accession>
<proteinExistence type="predicted"/>
<name>A0ABD0JFI5_9CAEN</name>
<protein>
    <submittedName>
        <fullName evidence="2">Uncharacterized protein</fullName>
    </submittedName>
</protein>
<feature type="non-terminal residue" evidence="2">
    <location>
        <position position="53"/>
    </location>
</feature>
<gene>
    <name evidence="2" type="ORF">BaRGS_00035074</name>
</gene>
<evidence type="ECO:0000313" key="2">
    <source>
        <dbReference type="EMBL" id="KAK7473677.1"/>
    </source>
</evidence>
<feature type="region of interest" description="Disordered" evidence="1">
    <location>
        <begin position="1"/>
        <end position="21"/>
    </location>
</feature>
<reference evidence="2 3" key="1">
    <citation type="journal article" date="2023" name="Sci. Data">
        <title>Genome assembly of the Korean intertidal mud-creeper Batillaria attramentaria.</title>
        <authorList>
            <person name="Patra A.K."/>
            <person name="Ho P.T."/>
            <person name="Jun S."/>
            <person name="Lee S.J."/>
            <person name="Kim Y."/>
            <person name="Won Y.J."/>
        </authorList>
    </citation>
    <scope>NUCLEOTIDE SEQUENCE [LARGE SCALE GENOMIC DNA]</scope>
    <source>
        <strain evidence="2">Wonlab-2016</strain>
    </source>
</reference>
<evidence type="ECO:0000256" key="1">
    <source>
        <dbReference type="SAM" id="MobiDB-lite"/>
    </source>
</evidence>
<keyword evidence="3" id="KW-1185">Reference proteome</keyword>
<evidence type="ECO:0000313" key="3">
    <source>
        <dbReference type="Proteomes" id="UP001519460"/>
    </source>
</evidence>
<organism evidence="2 3">
    <name type="scientific">Batillaria attramentaria</name>
    <dbReference type="NCBI Taxonomy" id="370345"/>
    <lineage>
        <taxon>Eukaryota</taxon>
        <taxon>Metazoa</taxon>
        <taxon>Spiralia</taxon>
        <taxon>Lophotrochozoa</taxon>
        <taxon>Mollusca</taxon>
        <taxon>Gastropoda</taxon>
        <taxon>Caenogastropoda</taxon>
        <taxon>Sorbeoconcha</taxon>
        <taxon>Cerithioidea</taxon>
        <taxon>Batillariidae</taxon>
        <taxon>Batillaria</taxon>
    </lineage>
</organism>
<feature type="non-terminal residue" evidence="2">
    <location>
        <position position="1"/>
    </location>
</feature>
<dbReference type="EMBL" id="JACVVK020000461">
    <property type="protein sequence ID" value="KAK7473677.1"/>
    <property type="molecule type" value="Genomic_DNA"/>
</dbReference>
<sequence length="53" mass="5698">ARSSPGQRESERGYSGQAQAGALTGQSIVPCCYAERDPAVRVGNRKQDEETET</sequence>